<keyword evidence="1" id="KW-0378">Hydrolase</keyword>
<dbReference type="GO" id="GO:0016787">
    <property type="term" value="F:hydrolase activity"/>
    <property type="evidence" value="ECO:0007669"/>
    <property type="project" value="UniProtKB-KW"/>
</dbReference>
<dbReference type="Gene3D" id="2.60.120.1620">
    <property type="match status" value="1"/>
</dbReference>
<dbReference type="InterPro" id="IPR042301">
    <property type="entry name" value="GH115_sf"/>
</dbReference>
<comment type="caution">
    <text evidence="3">The sequence shown here is derived from an EMBL/GenBank/DDBJ whole genome shotgun (WGS) entry which is preliminary data.</text>
</comment>
<reference evidence="3 4" key="1">
    <citation type="submission" date="2019-12" db="EMBL/GenBank/DDBJ databases">
        <authorList>
            <person name="Li C."/>
            <person name="Zhao J."/>
        </authorList>
    </citation>
    <scope>NUCLEOTIDE SEQUENCE [LARGE SCALE GENOMIC DNA]</scope>
    <source>
        <strain evidence="3 4">NEAU-DD11</strain>
    </source>
</reference>
<dbReference type="Gene3D" id="3.30.379.10">
    <property type="entry name" value="Chitobiase/beta-hexosaminidase domain 2-like"/>
    <property type="match status" value="1"/>
</dbReference>
<evidence type="ECO:0000259" key="2">
    <source>
        <dbReference type="Pfam" id="PF17829"/>
    </source>
</evidence>
<keyword evidence="4" id="KW-1185">Reference proteome</keyword>
<dbReference type="SUPFAM" id="SSF55545">
    <property type="entry name" value="beta-N-acetylhexosaminidase-like domain"/>
    <property type="match status" value="1"/>
</dbReference>
<feature type="domain" description="Gylcosyl hydrolase 115 C-terminal" evidence="2">
    <location>
        <begin position="748"/>
        <end position="900"/>
    </location>
</feature>
<dbReference type="InterPro" id="IPR029018">
    <property type="entry name" value="Hex-like_dom2"/>
</dbReference>
<organism evidence="3 4">
    <name type="scientific">Massilia cellulosiltytica</name>
    <dbReference type="NCBI Taxonomy" id="2683234"/>
    <lineage>
        <taxon>Bacteria</taxon>
        <taxon>Pseudomonadati</taxon>
        <taxon>Pseudomonadota</taxon>
        <taxon>Betaproteobacteria</taxon>
        <taxon>Burkholderiales</taxon>
        <taxon>Oxalobacteraceae</taxon>
        <taxon>Telluria group</taxon>
        <taxon>Massilia</taxon>
    </lineage>
</organism>
<dbReference type="InterPro" id="IPR031924">
    <property type="entry name" value="GH115"/>
</dbReference>
<dbReference type="Pfam" id="PF17829">
    <property type="entry name" value="GH115_C"/>
    <property type="match status" value="1"/>
</dbReference>
<dbReference type="AlphaFoldDB" id="A0A7X3G2Y7"/>
<name>A0A7X3G2Y7_9BURK</name>
<dbReference type="GO" id="GO:0005975">
    <property type="term" value="P:carbohydrate metabolic process"/>
    <property type="evidence" value="ECO:0007669"/>
    <property type="project" value="UniProtKB-ARBA"/>
</dbReference>
<dbReference type="PANTHER" id="PTHR37842">
    <property type="match status" value="1"/>
</dbReference>
<dbReference type="RefSeq" id="WP_160409935.1">
    <property type="nucleotide sequence ID" value="NZ_WSES01000006.1"/>
</dbReference>
<dbReference type="Gene3D" id="3.20.20.520">
    <property type="entry name" value="Glycosyl hydrolase family 115"/>
    <property type="match status" value="1"/>
</dbReference>
<dbReference type="Pfam" id="PF15979">
    <property type="entry name" value="Glyco_hydro_115"/>
    <property type="match status" value="1"/>
</dbReference>
<protein>
    <recommendedName>
        <fullName evidence="2">Gylcosyl hydrolase 115 C-terminal domain-containing protein</fullName>
    </recommendedName>
</protein>
<dbReference type="InterPro" id="IPR041437">
    <property type="entry name" value="GH115_C"/>
</dbReference>
<dbReference type="PANTHER" id="PTHR37842:SF2">
    <property type="entry name" value="GYLCOSYL HYDROLASE 115 C-TERMINAL DOMAIN-CONTAINING PROTEIN"/>
    <property type="match status" value="1"/>
</dbReference>
<sequence>MRRFALILTFTASLVRAQPFELNDTTIVHAGQPTMRLAAGMLARDLERVSGTAPALATRLADCPRRCVVVGTADSALVQEAARALGADLAPLAGQSERYLRVAGEAGGRALLLVAGSDRRGAVYGVVDLSRELGVSAWEWWADVAPAHVDRPAVDGTLRLSHAPAVAYRGIFINDEDWGLQPWAARTFDPAHDIGPKTYARVFELLWRLKANLVWPAMHESTRPFYTVPGNAQTADDYAIIVGTSHAEPMMRNNVREWKSGPFDWFRNRDRLVDYWRTRIDEVKDMETMTSLGLRGVHDSAMEGAASPEQARDTLQDVFKVQRAMLGEAQGKPPAGIPQAFTMYKEVLDYWNLGLAVPDDVTLVWPDDNYGYLAQLGTDKEGRRAGGQGIYYHVSYWGRPHDYLWLGTTHPSLIRDQLERAWATGARRLWVLNVGDIKPAEYLTQYFLDAAFDADVLRQDPARHLEAWAATQFGRVHAAETAAILREYYRLAWERRPEFMGWSQTEPTRPVRTTAYVRTGGDEAERRLADYRALTARAEALAARIPARLRDAFFELVLYPVRSSANLNTRILKLDLAAEYARQQRPSSNLYVRQARAAHAGLVADAAAYNGLADGKWRGIMDIAPRRLPVFAEPVYPTWSVSSRRGCGIVYPAPFAVDGDRLVLRRGRPATRTVTLVSYGGQDARWSVRAGTRAVQADLDGGMLDAAHGHEQRIVLRYDGGADPALSLQCGEQAVKVRFGEGGIVVLRAGSAAATRDWTPQPGLGTSGGAMRARLDLPSRALADLAASAPLQYRFATAGDGEVQLRLVAVPEHPLTAANRVRFAVSLDGAAPEVVDITTVGRSEQWKEDVLSNMAVRTWGVGRLAPGMHTLAVHALDPGVVLDRIDVVPDGAPDDYGMPPAD</sequence>
<evidence type="ECO:0000256" key="1">
    <source>
        <dbReference type="ARBA" id="ARBA00022801"/>
    </source>
</evidence>
<evidence type="ECO:0000313" key="3">
    <source>
        <dbReference type="EMBL" id="MVW62485.1"/>
    </source>
</evidence>
<proteinExistence type="predicted"/>
<evidence type="ECO:0000313" key="4">
    <source>
        <dbReference type="Proteomes" id="UP000443353"/>
    </source>
</evidence>
<dbReference type="EMBL" id="WSES01000006">
    <property type="protein sequence ID" value="MVW62485.1"/>
    <property type="molecule type" value="Genomic_DNA"/>
</dbReference>
<dbReference type="Gene3D" id="1.20.58.2150">
    <property type="match status" value="1"/>
</dbReference>
<gene>
    <name evidence="3" type="ORF">GPY61_21370</name>
</gene>
<dbReference type="Proteomes" id="UP000443353">
    <property type="component" value="Unassembled WGS sequence"/>
</dbReference>
<accession>A0A7X3G2Y7</accession>